<dbReference type="CDD" id="cd04056">
    <property type="entry name" value="Peptidases_S53"/>
    <property type="match status" value="1"/>
</dbReference>
<dbReference type="InterPro" id="IPR015366">
    <property type="entry name" value="S53_propep"/>
</dbReference>
<keyword evidence="4 7" id="KW-0720">Serine protease</keyword>
<evidence type="ECO:0000256" key="5">
    <source>
        <dbReference type="ARBA" id="ARBA00022837"/>
    </source>
</evidence>
<dbReference type="SMART" id="SM00944">
    <property type="entry name" value="Pro-kuma_activ"/>
    <property type="match status" value="1"/>
</dbReference>
<comment type="cofactor">
    <cofactor evidence="7">
        <name>Ca(2+)</name>
        <dbReference type="ChEBI" id="CHEBI:29108"/>
    </cofactor>
    <text evidence="7">Binds 1 Ca(2+) ion per subunit.</text>
</comment>
<dbReference type="Pfam" id="PF09286">
    <property type="entry name" value="Pro-kuma_activ"/>
    <property type="match status" value="1"/>
</dbReference>
<dbReference type="GO" id="GO:0008240">
    <property type="term" value="F:tripeptidyl-peptidase activity"/>
    <property type="evidence" value="ECO:0007669"/>
    <property type="project" value="TreeGrafter"/>
</dbReference>
<proteinExistence type="predicted"/>
<dbReference type="InterPro" id="IPR030400">
    <property type="entry name" value="Sedolisin_dom"/>
</dbReference>
<evidence type="ECO:0000256" key="3">
    <source>
        <dbReference type="ARBA" id="ARBA00022801"/>
    </source>
</evidence>
<keyword evidence="10" id="KW-1185">Reference proteome</keyword>
<gene>
    <name evidence="9" type="ORF">C0Z19_13690</name>
</gene>
<feature type="binding site" evidence="7">
    <location>
        <position position="491"/>
    </location>
    <ligand>
        <name>Ca(2+)</name>
        <dbReference type="ChEBI" id="CHEBI:29108"/>
    </ligand>
</feature>
<feature type="active site" description="Charge relay system" evidence="7">
    <location>
        <position position="453"/>
    </location>
</feature>
<dbReference type="CDD" id="cd11377">
    <property type="entry name" value="Pro-peptidase_S53"/>
    <property type="match status" value="1"/>
</dbReference>
<dbReference type="SUPFAM" id="SSF52743">
    <property type="entry name" value="Subtilisin-like"/>
    <property type="match status" value="1"/>
</dbReference>
<keyword evidence="2 7" id="KW-0479">Metal-binding</keyword>
<name>A0A2N7W4I7_9BURK</name>
<keyword evidence="5 7" id="KW-0106">Calcium</keyword>
<comment type="caution">
    <text evidence="9">The sequence shown here is derived from an EMBL/GenBank/DDBJ whole genome shotgun (WGS) entry which is preliminary data.</text>
</comment>
<dbReference type="PROSITE" id="PS51695">
    <property type="entry name" value="SEDOLISIN"/>
    <property type="match status" value="1"/>
</dbReference>
<dbReference type="RefSeq" id="WP_102610374.1">
    <property type="nucleotide sequence ID" value="NZ_CADIKD010000007.1"/>
</dbReference>
<evidence type="ECO:0000313" key="9">
    <source>
        <dbReference type="EMBL" id="PMS24322.1"/>
    </source>
</evidence>
<evidence type="ECO:0000259" key="8">
    <source>
        <dbReference type="PROSITE" id="PS51695"/>
    </source>
</evidence>
<keyword evidence="3 7" id="KW-0378">Hydrolase</keyword>
<dbReference type="InterPro" id="IPR050819">
    <property type="entry name" value="Tripeptidyl-peptidase_I"/>
</dbReference>
<feature type="binding site" evidence="7">
    <location>
        <position position="506"/>
    </location>
    <ligand>
        <name>Ca(2+)</name>
        <dbReference type="ChEBI" id="CHEBI:29108"/>
    </ligand>
</feature>
<dbReference type="SUPFAM" id="SSF54897">
    <property type="entry name" value="Protease propeptides/inhibitors"/>
    <property type="match status" value="1"/>
</dbReference>
<feature type="active site" description="Charge relay system" evidence="7">
    <location>
        <position position="254"/>
    </location>
</feature>
<keyword evidence="6" id="KW-0865">Zymogen</keyword>
<dbReference type="PANTHER" id="PTHR14218">
    <property type="entry name" value="PROTEASE S8 TRIPEPTIDYL PEPTIDASE I CLN2"/>
    <property type="match status" value="1"/>
</dbReference>
<organism evidence="9 10">
    <name type="scientific">Trinickia soli</name>
    <dbReference type="NCBI Taxonomy" id="380675"/>
    <lineage>
        <taxon>Bacteria</taxon>
        <taxon>Pseudomonadati</taxon>
        <taxon>Pseudomonadota</taxon>
        <taxon>Betaproteobacteria</taxon>
        <taxon>Burkholderiales</taxon>
        <taxon>Burkholderiaceae</taxon>
        <taxon>Trinickia</taxon>
    </lineage>
</organism>
<evidence type="ECO:0000256" key="1">
    <source>
        <dbReference type="ARBA" id="ARBA00022670"/>
    </source>
</evidence>
<sequence>MTQARQRLAGSDRAAVENAKCLGPIDPHETMRVVVTLRRRGGRELEDLAQRIARDEAAPVSRDEFEKRFAVAPEDFAKLEAFAREYRLTIARRDLCAAKVVLAGTAEQFQAAFGVELLHYEHPSLGRFRGRTGAITIPDDIAGVVTAVLGLDDRPQAQPHFRFRPVSGPIMAHAAAHAFTPLQLASLYEFPPGDGAGQCIGLIELGGGFVKSDLSAYFSGLGVPTPDVVSVPVDGANNRPTGDPSGPDGEVTLDIEIAGAIAPKAKIAVYFAPNSDAGFVDAVSHALHDSTNKPSVLSISWGGPESAWTQQAITSFSDTLQSAAALGVTICAASGDNGSSDGAADGGDHVDFPAASPYVLACGGTHVTASAGAQSITKEVVWNDGSSGGATGGGVSTLFALPVWQEGLKATRADGSVAPLKKRGVPDVAADASPTSGYDVLIDGQSAPVGGTSAVAPLFAGLVARINAQNGKNAGFLNAKLYQAASAFNDITAGDNGTYAAAQGWDACTGLGSPNGRRIAQALAASGAGSGKKPGG</sequence>
<dbReference type="PANTHER" id="PTHR14218:SF15">
    <property type="entry name" value="TRIPEPTIDYL-PEPTIDASE 1"/>
    <property type="match status" value="1"/>
</dbReference>
<feature type="active site" description="Charge relay system" evidence="7">
    <location>
        <position position="250"/>
    </location>
</feature>
<reference evidence="9 10" key="1">
    <citation type="submission" date="2018-01" db="EMBL/GenBank/DDBJ databases">
        <title>Whole genome analyses suggest that Burkholderia sensu lato contains two further novel genera in the rhizoxinica-symbiotica group Mycetohabitans gen. nov., and Trinickia gen. nov.: implications for the evolution of diazotrophy and nodulation in the Burkholderiaceae.</title>
        <authorList>
            <person name="Estrada-de los Santos P."/>
            <person name="Palmer M."/>
            <person name="Chavez-Ramirez B."/>
            <person name="Beukes C."/>
            <person name="Steenkamp E.T."/>
            <person name="Hirsch A.M."/>
            <person name="Manyaka P."/>
            <person name="Maluk M."/>
            <person name="Lafos M."/>
            <person name="Crook M."/>
            <person name="Gross E."/>
            <person name="Simon M.F."/>
            <person name="Bueno dos Reis Junior F."/>
            <person name="Poole P.S."/>
            <person name="Venter S.N."/>
            <person name="James E.K."/>
        </authorList>
    </citation>
    <scope>NUCLEOTIDE SEQUENCE [LARGE SCALE GENOMIC DNA]</scope>
    <source>
        <strain evidence="9 10">GP25-8</strain>
    </source>
</reference>
<dbReference type="GO" id="GO:0046872">
    <property type="term" value="F:metal ion binding"/>
    <property type="evidence" value="ECO:0007669"/>
    <property type="project" value="UniProtKB-UniRule"/>
</dbReference>
<evidence type="ECO:0000256" key="4">
    <source>
        <dbReference type="ARBA" id="ARBA00022825"/>
    </source>
</evidence>
<feature type="binding site" evidence="7">
    <location>
        <position position="504"/>
    </location>
    <ligand>
        <name>Ca(2+)</name>
        <dbReference type="ChEBI" id="CHEBI:29108"/>
    </ligand>
</feature>
<evidence type="ECO:0000256" key="6">
    <source>
        <dbReference type="ARBA" id="ARBA00023145"/>
    </source>
</evidence>
<dbReference type="GO" id="GO:0004252">
    <property type="term" value="F:serine-type endopeptidase activity"/>
    <property type="evidence" value="ECO:0007669"/>
    <property type="project" value="UniProtKB-UniRule"/>
</dbReference>
<evidence type="ECO:0000313" key="10">
    <source>
        <dbReference type="Proteomes" id="UP000235347"/>
    </source>
</evidence>
<protein>
    <submittedName>
        <fullName evidence="9">Peptidase S53</fullName>
    </submittedName>
</protein>
<dbReference type="Gene3D" id="3.40.50.200">
    <property type="entry name" value="Peptidase S8/S53 domain"/>
    <property type="match status" value="1"/>
</dbReference>
<evidence type="ECO:0000256" key="7">
    <source>
        <dbReference type="PROSITE-ProRule" id="PRU01032"/>
    </source>
</evidence>
<dbReference type="Proteomes" id="UP000235347">
    <property type="component" value="Unassembled WGS sequence"/>
</dbReference>
<dbReference type="InterPro" id="IPR036852">
    <property type="entry name" value="Peptidase_S8/S53_dom_sf"/>
</dbReference>
<dbReference type="GO" id="GO:0006508">
    <property type="term" value="P:proteolysis"/>
    <property type="evidence" value="ECO:0007669"/>
    <property type="project" value="UniProtKB-KW"/>
</dbReference>
<feature type="binding site" evidence="7">
    <location>
        <position position="490"/>
    </location>
    <ligand>
        <name>Ca(2+)</name>
        <dbReference type="ChEBI" id="CHEBI:29108"/>
    </ligand>
</feature>
<keyword evidence="1 7" id="KW-0645">Protease</keyword>
<dbReference type="AlphaFoldDB" id="A0A2N7W4I7"/>
<feature type="domain" description="Peptidase S53" evidence="8">
    <location>
        <begin position="178"/>
        <end position="526"/>
    </location>
</feature>
<evidence type="ECO:0000256" key="2">
    <source>
        <dbReference type="ARBA" id="ARBA00022723"/>
    </source>
</evidence>
<dbReference type="EMBL" id="PNYB01000010">
    <property type="protein sequence ID" value="PMS24322.1"/>
    <property type="molecule type" value="Genomic_DNA"/>
</dbReference>
<accession>A0A2N7W4I7</accession>